<organism evidence="2 3">
    <name type="scientific">Corynebacterium breve</name>
    <dbReference type="NCBI Taxonomy" id="3049799"/>
    <lineage>
        <taxon>Bacteria</taxon>
        <taxon>Bacillati</taxon>
        <taxon>Actinomycetota</taxon>
        <taxon>Actinomycetes</taxon>
        <taxon>Mycobacteriales</taxon>
        <taxon>Corynebacteriaceae</taxon>
        <taxon>Corynebacterium</taxon>
    </lineage>
</organism>
<dbReference type="Proteomes" id="UP001225598">
    <property type="component" value="Chromosome"/>
</dbReference>
<gene>
    <name evidence="2" type="ORF">QP027_10750</name>
</gene>
<keyword evidence="1" id="KW-0472">Membrane</keyword>
<name>A0ABY8VD10_9CORY</name>
<keyword evidence="1" id="KW-1133">Transmembrane helix</keyword>
<protein>
    <recommendedName>
        <fullName evidence="4">PH domain-containing protein</fullName>
    </recommendedName>
</protein>
<proteinExistence type="predicted"/>
<evidence type="ECO:0008006" key="4">
    <source>
        <dbReference type="Google" id="ProtNLM"/>
    </source>
</evidence>
<keyword evidence="3" id="KW-1185">Reference proteome</keyword>
<sequence length="147" mass="16564">MTALTAAVVLEAIAVDFLISQRLIRIIALVIAVYSVVMIWALIAAERIRPSYVGDQLVLRRGRKIFAKVPSELIKAVTKERTFAEQVNIDNNTLTLGGTHGTDTTITLNRPVEALRDTYPWQRRRTTPVTRIRLYTDGILDATNFRN</sequence>
<evidence type="ECO:0000256" key="1">
    <source>
        <dbReference type="SAM" id="Phobius"/>
    </source>
</evidence>
<feature type="transmembrane region" description="Helical" evidence="1">
    <location>
        <begin position="24"/>
        <end position="43"/>
    </location>
</feature>
<accession>A0ABY8VD10</accession>
<evidence type="ECO:0000313" key="3">
    <source>
        <dbReference type="Proteomes" id="UP001225598"/>
    </source>
</evidence>
<dbReference type="RefSeq" id="WP_284824728.1">
    <property type="nucleotide sequence ID" value="NZ_CP126969.1"/>
</dbReference>
<evidence type="ECO:0000313" key="2">
    <source>
        <dbReference type="EMBL" id="WIM67556.1"/>
    </source>
</evidence>
<reference evidence="2 3" key="1">
    <citation type="submission" date="2023-05" db="EMBL/GenBank/DDBJ databases">
        <title>Corynebacterium suedekumii sp. nov. and Corynebacterium breve sp. nov. isolated from raw cow's milk.</title>
        <authorList>
            <person name="Baer M.K."/>
            <person name="Mehl L."/>
            <person name="Hellmuth R."/>
            <person name="Marke G."/>
            <person name="Lipski A."/>
        </authorList>
    </citation>
    <scope>NUCLEOTIDE SEQUENCE [LARGE SCALE GENOMIC DNA]</scope>
    <source>
        <strain evidence="2 3">R4</strain>
    </source>
</reference>
<dbReference type="EMBL" id="CP126969">
    <property type="protein sequence ID" value="WIM67556.1"/>
    <property type="molecule type" value="Genomic_DNA"/>
</dbReference>
<keyword evidence="1" id="KW-0812">Transmembrane</keyword>